<evidence type="ECO:0000256" key="6">
    <source>
        <dbReference type="ARBA" id="ARBA00022692"/>
    </source>
</evidence>
<dbReference type="GO" id="GO:0005789">
    <property type="term" value="C:endoplasmic reticulum membrane"/>
    <property type="evidence" value="ECO:0007669"/>
    <property type="project" value="UniProtKB-SubCell"/>
</dbReference>
<dbReference type="Proteomes" id="UP000078512">
    <property type="component" value="Unassembled WGS sequence"/>
</dbReference>
<dbReference type="GO" id="GO:0006506">
    <property type="term" value="P:GPI anchor biosynthetic process"/>
    <property type="evidence" value="ECO:0007669"/>
    <property type="project" value="UniProtKB-KW"/>
</dbReference>
<keyword evidence="4 11" id="KW-0328">Glycosyltransferase</keyword>
<evidence type="ECO:0000256" key="8">
    <source>
        <dbReference type="ARBA" id="ARBA00022989"/>
    </source>
</evidence>
<evidence type="ECO:0000256" key="2">
    <source>
        <dbReference type="ARBA" id="ARBA00004687"/>
    </source>
</evidence>
<keyword evidence="5 13" id="KW-0808">Transferase</keyword>
<dbReference type="STRING" id="1314771.A0A197JQC2"/>
<proteinExistence type="inferred from homology"/>
<accession>A0A197JQC2</accession>
<feature type="transmembrane region" description="Helical" evidence="11">
    <location>
        <begin position="218"/>
        <end position="248"/>
    </location>
</feature>
<comment type="pathway">
    <text evidence="2">Glycolipid biosynthesis; glycosylphosphatidylinositol-anchor biosynthesis.</text>
</comment>
<feature type="transmembrane region" description="Helical" evidence="11">
    <location>
        <begin position="415"/>
        <end position="433"/>
    </location>
</feature>
<evidence type="ECO:0000256" key="12">
    <source>
        <dbReference type="SAM" id="MobiDB-lite"/>
    </source>
</evidence>
<dbReference type="GO" id="GO:0000026">
    <property type="term" value="F:alpha-1,2-mannosyltransferase activity"/>
    <property type="evidence" value="ECO:0007669"/>
    <property type="project" value="TreeGrafter"/>
</dbReference>
<evidence type="ECO:0000256" key="10">
    <source>
        <dbReference type="ARBA" id="ARBA00038466"/>
    </source>
</evidence>
<evidence type="ECO:0000313" key="14">
    <source>
        <dbReference type="Proteomes" id="UP000078512"/>
    </source>
</evidence>
<feature type="transmembrane region" description="Helical" evidence="11">
    <location>
        <begin position="130"/>
        <end position="147"/>
    </location>
</feature>
<evidence type="ECO:0000256" key="11">
    <source>
        <dbReference type="RuleBase" id="RU363075"/>
    </source>
</evidence>
<evidence type="ECO:0000256" key="1">
    <source>
        <dbReference type="ARBA" id="ARBA00004477"/>
    </source>
</evidence>
<name>A0A197JQC2_9FUNG</name>
<dbReference type="AlphaFoldDB" id="A0A197JQC2"/>
<keyword evidence="14" id="KW-1185">Reference proteome</keyword>
<evidence type="ECO:0000256" key="7">
    <source>
        <dbReference type="ARBA" id="ARBA00022824"/>
    </source>
</evidence>
<dbReference type="Pfam" id="PF03901">
    <property type="entry name" value="Glyco_transf_22"/>
    <property type="match status" value="1"/>
</dbReference>
<keyword evidence="8 11" id="KW-1133">Transmembrane helix</keyword>
<evidence type="ECO:0000256" key="3">
    <source>
        <dbReference type="ARBA" id="ARBA00022502"/>
    </source>
</evidence>
<keyword evidence="9 11" id="KW-0472">Membrane</keyword>
<dbReference type="PANTHER" id="PTHR22760">
    <property type="entry name" value="GLYCOSYLTRANSFERASE"/>
    <property type="match status" value="1"/>
</dbReference>
<keyword evidence="6 11" id="KW-0812">Transmembrane</keyword>
<feature type="transmembrane region" description="Helical" evidence="11">
    <location>
        <begin position="260"/>
        <end position="288"/>
    </location>
</feature>
<reference evidence="13 14" key="1">
    <citation type="submission" date="2016-05" db="EMBL/GenBank/DDBJ databases">
        <title>Genome sequencing reveals origins of a unique bacterial endosymbiosis in the earliest lineages of terrestrial Fungi.</title>
        <authorList>
            <consortium name="DOE Joint Genome Institute"/>
            <person name="Uehling J."/>
            <person name="Gryganskyi A."/>
            <person name="Hameed K."/>
            <person name="Tschaplinski T."/>
            <person name="Misztal P."/>
            <person name="Wu S."/>
            <person name="Desiro A."/>
            <person name="Vande Pol N."/>
            <person name="Du Z.-Y."/>
            <person name="Zienkiewicz A."/>
            <person name="Zienkiewicz K."/>
            <person name="Morin E."/>
            <person name="Tisserant E."/>
            <person name="Splivallo R."/>
            <person name="Hainaut M."/>
            <person name="Henrissat B."/>
            <person name="Ohm R."/>
            <person name="Kuo A."/>
            <person name="Yan J."/>
            <person name="Lipzen A."/>
            <person name="Nolan M."/>
            <person name="Labutti K."/>
            <person name="Barry K."/>
            <person name="Goldstein A."/>
            <person name="Labbe J."/>
            <person name="Schadt C."/>
            <person name="Tuskan G."/>
            <person name="Grigoriev I."/>
            <person name="Martin F."/>
            <person name="Vilgalys R."/>
            <person name="Bonito G."/>
        </authorList>
    </citation>
    <scope>NUCLEOTIDE SEQUENCE [LARGE SCALE GENOMIC DNA]</scope>
    <source>
        <strain evidence="13 14">AG-77</strain>
    </source>
</reference>
<evidence type="ECO:0000256" key="9">
    <source>
        <dbReference type="ARBA" id="ARBA00023136"/>
    </source>
</evidence>
<dbReference type="InterPro" id="IPR005599">
    <property type="entry name" value="GPI_mannosylTrfase"/>
</dbReference>
<feature type="compositionally biased region" description="Low complexity" evidence="12">
    <location>
        <begin position="187"/>
        <end position="203"/>
    </location>
</feature>
<feature type="transmembrane region" description="Helical" evidence="11">
    <location>
        <begin position="355"/>
        <end position="378"/>
    </location>
</feature>
<protein>
    <recommendedName>
        <fullName evidence="11">Mannosyltransferase</fullName>
        <ecNumber evidence="11">2.4.1.-</ecNumber>
    </recommendedName>
</protein>
<sequence length="650" mass="72847">MQHRPFSRATWNIYLVFLAFRLFIALSPGYIHPDEFFQSAEITAGNVFGFKVDIPWEYQPELPCRSIIVPAITTGIPYLFLKRWVGTNPDHFFTSRALFLTQRLAFVLVSLIIDWSVVTMARQIRRSPSIALLLVASSYVTLAYHTHPFSNTVETLVLALSAVVLGKIIQQHEPSTTLSSTALSKTATSSHPASKSGSSISLSTGPHQPRPSPIHLTFLLGVLFAIGTFTRITFAVFGFPFGVMLLYLNARASFWNGRMTLRGLVAFVQACIPLAIGLGSMSAAAIFIDSIYFGKLVISRQSHGPPMTLMEIFTTSPLDWPSLSVQGSLTLTMWNNLQYNLDKDNLALHGLHPRFFHLLLNFPVLFGNLALLGLTTIIRKVIAREWSSRSKLVTALSYSGICGMVVLSSMPHQEARFLTPLILPLVISLSGRISRLGRKFWPLWLVLNAVLAIVFGVIHQAGLVPAMDLIQRQSLGFQDCRGVGSGDHILCTTDPSKPGVFHLQDGNTYTTRAIFYKTYMPPYHLFGYNETQARSHGVHLEILDWRSKSKDQLIESLFSKEEHAMRVERTLLSTARKEHQQQQQPVLFRRIGPTQYERTVLVAPGTVDFSEQAFDNDGTKDRISRHANFDHLPELMQRPLTGLTMNVYYL</sequence>
<dbReference type="OrthoDB" id="10066429at2759"/>
<comment type="subcellular location">
    <subcellularLocation>
        <location evidence="1 11">Endoplasmic reticulum membrane</location>
        <topology evidence="1 11">Multi-pass membrane protein</topology>
    </subcellularLocation>
</comment>
<keyword evidence="7 11" id="KW-0256">Endoplasmic reticulum</keyword>
<feature type="transmembrane region" description="Helical" evidence="11">
    <location>
        <begin position="12"/>
        <end position="31"/>
    </location>
</feature>
<keyword evidence="3" id="KW-0337">GPI-anchor biosynthesis</keyword>
<evidence type="ECO:0000313" key="13">
    <source>
        <dbReference type="EMBL" id="OAQ26661.1"/>
    </source>
</evidence>
<feature type="transmembrane region" description="Helical" evidence="11">
    <location>
        <begin position="390"/>
        <end position="409"/>
    </location>
</feature>
<dbReference type="EMBL" id="KV442065">
    <property type="protein sequence ID" value="OAQ26661.1"/>
    <property type="molecule type" value="Genomic_DNA"/>
</dbReference>
<evidence type="ECO:0000256" key="4">
    <source>
        <dbReference type="ARBA" id="ARBA00022676"/>
    </source>
</evidence>
<organism evidence="13 14">
    <name type="scientific">Linnemannia elongata AG-77</name>
    <dbReference type="NCBI Taxonomy" id="1314771"/>
    <lineage>
        <taxon>Eukaryota</taxon>
        <taxon>Fungi</taxon>
        <taxon>Fungi incertae sedis</taxon>
        <taxon>Mucoromycota</taxon>
        <taxon>Mortierellomycotina</taxon>
        <taxon>Mortierellomycetes</taxon>
        <taxon>Mortierellales</taxon>
        <taxon>Mortierellaceae</taxon>
        <taxon>Linnemannia</taxon>
    </lineage>
</organism>
<feature type="transmembrane region" description="Helical" evidence="11">
    <location>
        <begin position="97"/>
        <end position="118"/>
    </location>
</feature>
<feature type="region of interest" description="Disordered" evidence="12">
    <location>
        <begin position="187"/>
        <end position="208"/>
    </location>
</feature>
<feature type="transmembrane region" description="Helical" evidence="11">
    <location>
        <begin position="440"/>
        <end position="458"/>
    </location>
</feature>
<comment type="similarity">
    <text evidence="10">Belongs to the glycosyltransferase 22 family. PIGZ subfamily.</text>
</comment>
<dbReference type="EC" id="2.4.1.-" evidence="11"/>
<evidence type="ECO:0000256" key="5">
    <source>
        <dbReference type="ARBA" id="ARBA00022679"/>
    </source>
</evidence>
<gene>
    <name evidence="13" type="ORF">K457DRAFT_140287</name>
</gene>
<dbReference type="PANTHER" id="PTHR22760:SF3">
    <property type="entry name" value="GPI MANNOSYLTRANSFERASE 4"/>
    <property type="match status" value="1"/>
</dbReference>